<keyword evidence="3" id="KW-1185">Reference proteome</keyword>
<dbReference type="InParanoid" id="A0A409W4G6"/>
<feature type="domain" description="Calcineurin-like phosphoesterase" evidence="1">
    <location>
        <begin position="45"/>
        <end position="261"/>
    </location>
</feature>
<sequence>MSFQPNSQSQSHDEVIFRSSNEVVYLEYYSIPELPAKPSSEWTRFVCISDTHSRSFEVPNGDVLLHSGDLTNHGTIEDLEKTMSWLEALPHKTKIIIAGNHDMALHPAWYEKEWQNWHKMDGKQVGLTLLAHSGARLIEVISKQDTAVAAEMVKGDRAKKAGIVYLEDEEYKFQVREGGKTWSIYGSPWSPEFFNLAFNYSAAEAKGLVSKIPKTDILMTHTPAHHVLDRITLGDNVGCPSLRSRLTSVRPRLHLSGHIHEAHGAYIHTWASANNFEPPKVQNDDTVVSTSQIISGEGGEETTVFVNAANWPMGPKASRKGVNPDFGKGAFQAVVVDLKE</sequence>
<evidence type="ECO:0000313" key="3">
    <source>
        <dbReference type="Proteomes" id="UP000284706"/>
    </source>
</evidence>
<dbReference type="Pfam" id="PF00149">
    <property type="entry name" value="Metallophos"/>
    <property type="match status" value="1"/>
</dbReference>
<dbReference type="Gene3D" id="3.60.21.10">
    <property type="match status" value="1"/>
</dbReference>
<protein>
    <recommendedName>
        <fullName evidence="1">Calcineurin-like phosphoesterase domain-containing protein</fullName>
    </recommendedName>
</protein>
<organism evidence="2 3">
    <name type="scientific">Gymnopilus dilepis</name>
    <dbReference type="NCBI Taxonomy" id="231916"/>
    <lineage>
        <taxon>Eukaryota</taxon>
        <taxon>Fungi</taxon>
        <taxon>Dikarya</taxon>
        <taxon>Basidiomycota</taxon>
        <taxon>Agaricomycotina</taxon>
        <taxon>Agaricomycetes</taxon>
        <taxon>Agaricomycetidae</taxon>
        <taxon>Agaricales</taxon>
        <taxon>Agaricineae</taxon>
        <taxon>Hymenogastraceae</taxon>
        <taxon>Gymnopilus</taxon>
    </lineage>
</organism>
<proteinExistence type="predicted"/>
<dbReference type="InterPro" id="IPR051693">
    <property type="entry name" value="UPF0046_metallophosphoest"/>
</dbReference>
<evidence type="ECO:0000259" key="1">
    <source>
        <dbReference type="Pfam" id="PF00149"/>
    </source>
</evidence>
<dbReference type="InterPro" id="IPR029052">
    <property type="entry name" value="Metallo-depent_PP-like"/>
</dbReference>
<dbReference type="SUPFAM" id="SSF56300">
    <property type="entry name" value="Metallo-dependent phosphatases"/>
    <property type="match status" value="1"/>
</dbReference>
<comment type="caution">
    <text evidence="2">The sequence shown here is derived from an EMBL/GenBank/DDBJ whole genome shotgun (WGS) entry which is preliminary data.</text>
</comment>
<dbReference type="Proteomes" id="UP000284706">
    <property type="component" value="Unassembled WGS sequence"/>
</dbReference>
<dbReference type="InterPro" id="IPR004843">
    <property type="entry name" value="Calcineurin-like_PHP"/>
</dbReference>
<dbReference type="PANTHER" id="PTHR12905:SF0">
    <property type="entry name" value="CALCINEURIN-LIKE PHOSPHOESTERASE DOMAIN-CONTAINING PROTEIN"/>
    <property type="match status" value="1"/>
</dbReference>
<gene>
    <name evidence="2" type="ORF">CVT26_015795</name>
</gene>
<dbReference type="PANTHER" id="PTHR12905">
    <property type="entry name" value="METALLOPHOSPHOESTERASE"/>
    <property type="match status" value="1"/>
</dbReference>
<dbReference type="EMBL" id="NHYE01005407">
    <property type="protein sequence ID" value="PPQ73403.1"/>
    <property type="molecule type" value="Genomic_DNA"/>
</dbReference>
<name>A0A409W4G6_9AGAR</name>
<reference evidence="2 3" key="1">
    <citation type="journal article" date="2018" name="Evol. Lett.">
        <title>Horizontal gene cluster transfer increased hallucinogenic mushroom diversity.</title>
        <authorList>
            <person name="Reynolds H.T."/>
            <person name="Vijayakumar V."/>
            <person name="Gluck-Thaler E."/>
            <person name="Korotkin H.B."/>
            <person name="Matheny P.B."/>
            <person name="Slot J.C."/>
        </authorList>
    </citation>
    <scope>NUCLEOTIDE SEQUENCE [LARGE SCALE GENOMIC DNA]</scope>
    <source>
        <strain evidence="2 3">SRW20</strain>
    </source>
</reference>
<dbReference type="CDD" id="cd07379">
    <property type="entry name" value="MPP_239FB"/>
    <property type="match status" value="1"/>
</dbReference>
<dbReference type="AlphaFoldDB" id="A0A409W4G6"/>
<accession>A0A409W4G6</accession>
<dbReference type="OrthoDB" id="630188at2759"/>
<dbReference type="GO" id="GO:0016787">
    <property type="term" value="F:hydrolase activity"/>
    <property type="evidence" value="ECO:0007669"/>
    <property type="project" value="InterPro"/>
</dbReference>
<evidence type="ECO:0000313" key="2">
    <source>
        <dbReference type="EMBL" id="PPQ73403.1"/>
    </source>
</evidence>